<comment type="caution">
    <text evidence="7">The sequence shown here is derived from an EMBL/GenBank/DDBJ whole genome shotgun (WGS) entry which is preliminary data.</text>
</comment>
<dbReference type="SUPFAM" id="SSF116842">
    <property type="entry name" value="XseB-like"/>
    <property type="match status" value="1"/>
</dbReference>
<dbReference type="HAMAP" id="MF_00337">
    <property type="entry name" value="Exonuc_7_S"/>
    <property type="match status" value="1"/>
</dbReference>
<dbReference type="NCBIfam" id="TIGR01280">
    <property type="entry name" value="xseB"/>
    <property type="match status" value="1"/>
</dbReference>
<dbReference type="NCBIfam" id="NF002137">
    <property type="entry name" value="PRK00977.1-1"/>
    <property type="match status" value="1"/>
</dbReference>
<reference evidence="7 8" key="1">
    <citation type="submission" date="2023-01" db="EMBL/GenBank/DDBJ databases">
        <title>Vibrio sp. KJ40-1 sp.nov, isolated from marine algae.</title>
        <authorList>
            <person name="Butt M."/>
            <person name="Kim J.M.J."/>
            <person name="Jeon C.O.C."/>
        </authorList>
    </citation>
    <scope>NUCLEOTIDE SEQUENCE [LARGE SCALE GENOMIC DNA]</scope>
    <source>
        <strain evidence="7 8">KJ40-1</strain>
    </source>
</reference>
<dbReference type="InterPro" id="IPR003761">
    <property type="entry name" value="Exonuc_VII_S"/>
</dbReference>
<dbReference type="Gene3D" id="1.10.287.1040">
    <property type="entry name" value="Exonuclease VII, small subunit"/>
    <property type="match status" value="1"/>
</dbReference>
<dbReference type="PANTHER" id="PTHR34137">
    <property type="entry name" value="EXODEOXYRIBONUCLEASE 7 SMALL SUBUNIT"/>
    <property type="match status" value="1"/>
</dbReference>
<name>A0ABT4YTZ2_9VIBR</name>
<gene>
    <name evidence="6 7" type="primary">xseB</name>
    <name evidence="7" type="ORF">PGX00_13670</name>
</gene>
<dbReference type="Pfam" id="PF02609">
    <property type="entry name" value="Exonuc_VII_S"/>
    <property type="match status" value="1"/>
</dbReference>
<dbReference type="GO" id="GO:0008855">
    <property type="term" value="F:exodeoxyribonuclease VII activity"/>
    <property type="evidence" value="ECO:0007669"/>
    <property type="project" value="UniProtKB-EC"/>
</dbReference>
<comment type="similarity">
    <text evidence="1 6">Belongs to the XseB family.</text>
</comment>
<accession>A0ABT4YTZ2</accession>
<dbReference type="RefSeq" id="WP_272137308.1">
    <property type="nucleotide sequence ID" value="NZ_JAQLOI010000001.1"/>
</dbReference>
<dbReference type="EMBL" id="JAQLOI010000001">
    <property type="protein sequence ID" value="MDB1124641.1"/>
    <property type="molecule type" value="Genomic_DNA"/>
</dbReference>
<comment type="function">
    <text evidence="6">Bidirectionally degrades single-stranded DNA into large acid-insoluble oligonucleotides, which are then degraded further into small acid-soluble oligonucleotides.</text>
</comment>
<keyword evidence="4 6" id="KW-0378">Hydrolase</keyword>
<proteinExistence type="inferred from homology"/>
<comment type="subunit">
    <text evidence="6">Heterooligomer composed of large and small subunits.</text>
</comment>
<comment type="subcellular location">
    <subcellularLocation>
        <location evidence="6">Cytoplasm</location>
    </subcellularLocation>
</comment>
<evidence type="ECO:0000313" key="7">
    <source>
        <dbReference type="EMBL" id="MDB1124641.1"/>
    </source>
</evidence>
<comment type="catalytic activity">
    <reaction evidence="6">
        <text>Exonucleolytic cleavage in either 5'- to 3'- or 3'- to 5'-direction to yield nucleoside 5'-phosphates.</text>
        <dbReference type="EC" id="3.1.11.6"/>
    </reaction>
</comment>
<evidence type="ECO:0000256" key="4">
    <source>
        <dbReference type="ARBA" id="ARBA00022801"/>
    </source>
</evidence>
<evidence type="ECO:0000313" key="8">
    <source>
        <dbReference type="Proteomes" id="UP001210678"/>
    </source>
</evidence>
<dbReference type="Proteomes" id="UP001210678">
    <property type="component" value="Unassembled WGS sequence"/>
</dbReference>
<keyword evidence="8" id="KW-1185">Reference proteome</keyword>
<keyword evidence="5 6" id="KW-0269">Exonuclease</keyword>
<sequence>MAIKKPENMTFEATLEELDSIVEQLENGDLALEDSLKHFERGISLAREGQTKLTQAEQRVSILLEKDDTSPLSDFQNEHLREE</sequence>
<keyword evidence="3 6" id="KW-0540">Nuclease</keyword>
<evidence type="ECO:0000256" key="2">
    <source>
        <dbReference type="ARBA" id="ARBA00022490"/>
    </source>
</evidence>
<dbReference type="EC" id="3.1.11.6" evidence="6"/>
<dbReference type="InterPro" id="IPR037004">
    <property type="entry name" value="Exonuc_VII_ssu_sf"/>
</dbReference>
<keyword evidence="2 6" id="KW-0963">Cytoplasm</keyword>
<dbReference type="PANTHER" id="PTHR34137:SF1">
    <property type="entry name" value="EXODEOXYRIBONUCLEASE 7 SMALL SUBUNIT"/>
    <property type="match status" value="1"/>
</dbReference>
<evidence type="ECO:0000256" key="6">
    <source>
        <dbReference type="HAMAP-Rule" id="MF_00337"/>
    </source>
</evidence>
<organism evidence="7 8">
    <name type="scientific">Vibrio algarum</name>
    <dbReference type="NCBI Taxonomy" id="3020714"/>
    <lineage>
        <taxon>Bacteria</taxon>
        <taxon>Pseudomonadati</taxon>
        <taxon>Pseudomonadota</taxon>
        <taxon>Gammaproteobacteria</taxon>
        <taxon>Vibrionales</taxon>
        <taxon>Vibrionaceae</taxon>
        <taxon>Vibrio</taxon>
    </lineage>
</organism>
<dbReference type="NCBIfam" id="NF002140">
    <property type="entry name" value="PRK00977.1-4"/>
    <property type="match status" value="1"/>
</dbReference>
<evidence type="ECO:0000256" key="1">
    <source>
        <dbReference type="ARBA" id="ARBA00009998"/>
    </source>
</evidence>
<evidence type="ECO:0000256" key="3">
    <source>
        <dbReference type="ARBA" id="ARBA00022722"/>
    </source>
</evidence>
<protein>
    <recommendedName>
        <fullName evidence="6">Exodeoxyribonuclease 7 small subunit</fullName>
        <ecNumber evidence="6">3.1.11.6</ecNumber>
    </recommendedName>
    <alternativeName>
        <fullName evidence="6">Exodeoxyribonuclease VII small subunit</fullName>
        <shortName evidence="6">Exonuclease VII small subunit</shortName>
    </alternativeName>
</protein>
<evidence type="ECO:0000256" key="5">
    <source>
        <dbReference type="ARBA" id="ARBA00022839"/>
    </source>
</evidence>